<dbReference type="Pfam" id="PF00583">
    <property type="entry name" value="Acetyltransf_1"/>
    <property type="match status" value="1"/>
</dbReference>
<dbReference type="CDD" id="cd04301">
    <property type="entry name" value="NAT_SF"/>
    <property type="match status" value="1"/>
</dbReference>
<evidence type="ECO:0000313" key="3">
    <source>
        <dbReference type="EMBL" id="CRY64630.1"/>
    </source>
</evidence>
<protein>
    <submittedName>
        <fullName evidence="2">Histone acetyltransferase HPA2 and acetyltransferase</fullName>
    </submittedName>
</protein>
<dbReference type="EMBL" id="CQAZ01000002">
    <property type="protein sequence ID" value="CNH08029.1"/>
    <property type="molecule type" value="Genomic_DNA"/>
</dbReference>
<reference evidence="5" key="1">
    <citation type="submission" date="2015-03" db="EMBL/GenBank/DDBJ databases">
        <authorList>
            <consortium name="Pathogen Informatics"/>
        </authorList>
    </citation>
    <scope>NUCLEOTIDE SEQUENCE [LARGE SCALE GENOMIC DNA]</scope>
    <source>
        <strain evidence="5">A125KOH2</strain>
    </source>
</reference>
<dbReference type="EMBL" id="CWJL01000003">
    <property type="protein sequence ID" value="CRY64630.1"/>
    <property type="molecule type" value="Genomic_DNA"/>
</dbReference>
<dbReference type="Proteomes" id="UP000045840">
    <property type="component" value="Unassembled WGS sequence"/>
</dbReference>
<gene>
    <name evidence="2" type="ORF">ERS008529_00275</name>
    <name evidence="3" type="ORF">ERS137968_00852</name>
</gene>
<dbReference type="AlphaFoldDB" id="A0A0T9NGQ7"/>
<dbReference type="SUPFAM" id="SSF55729">
    <property type="entry name" value="Acyl-CoA N-acyltransferases (Nat)"/>
    <property type="match status" value="1"/>
</dbReference>
<proteinExistence type="predicted"/>
<evidence type="ECO:0000313" key="4">
    <source>
        <dbReference type="Proteomes" id="UP000044625"/>
    </source>
</evidence>
<dbReference type="Proteomes" id="UP000044625">
    <property type="component" value="Unassembled WGS sequence"/>
</dbReference>
<dbReference type="Gene3D" id="3.40.630.30">
    <property type="match status" value="1"/>
</dbReference>
<evidence type="ECO:0000313" key="2">
    <source>
        <dbReference type="EMBL" id="CNH08029.1"/>
    </source>
</evidence>
<reference evidence="2" key="3">
    <citation type="submission" date="2015-03" db="EMBL/GenBank/DDBJ databases">
        <authorList>
            <person name="Murphy D."/>
        </authorList>
    </citation>
    <scope>NUCLEOTIDE SEQUENCE [LARGE SCALE GENOMIC DNA]</scope>
    <source>
        <strain evidence="2">A125KOH2</strain>
    </source>
</reference>
<dbReference type="GO" id="GO:0016747">
    <property type="term" value="F:acyltransferase activity, transferring groups other than amino-acyl groups"/>
    <property type="evidence" value="ECO:0007669"/>
    <property type="project" value="InterPro"/>
</dbReference>
<organism evidence="2 5">
    <name type="scientific">Yersinia pekkanenii</name>
    <dbReference type="NCBI Taxonomy" id="1288385"/>
    <lineage>
        <taxon>Bacteria</taxon>
        <taxon>Pseudomonadati</taxon>
        <taxon>Pseudomonadota</taxon>
        <taxon>Gammaproteobacteria</taxon>
        <taxon>Enterobacterales</taxon>
        <taxon>Yersiniaceae</taxon>
        <taxon>Yersinia</taxon>
    </lineage>
</organism>
<accession>A0A0T9NGQ7</accession>
<reference evidence="3 4" key="2">
    <citation type="submission" date="2015-03" db="EMBL/GenBank/DDBJ databases">
        <authorList>
            <consortium name="Pathogen Informatics"/>
            <person name="Murphy D."/>
        </authorList>
    </citation>
    <scope>NUCLEOTIDE SEQUENCE [LARGE SCALE GENOMIC DNA]</scope>
    <source>
        <strain evidence="4">type strain: CIP110230</strain>
        <strain evidence="3">Type strain: CIP110230</strain>
    </source>
</reference>
<feature type="domain" description="N-acetyltransferase" evidence="1">
    <location>
        <begin position="12"/>
        <end position="50"/>
    </location>
</feature>
<keyword evidence="2" id="KW-0808">Transferase</keyword>
<evidence type="ECO:0000313" key="5">
    <source>
        <dbReference type="Proteomes" id="UP000045840"/>
    </source>
</evidence>
<sequence length="56" mass="6180">MLFFLCLKIAPEIKRVFVTPNYRASGIAGRLAATLIGRSNQLNLKAIYLDNGNLSI</sequence>
<keyword evidence="4" id="KW-1185">Reference proteome</keyword>
<dbReference type="InterPro" id="IPR000182">
    <property type="entry name" value="GNAT_dom"/>
</dbReference>
<name>A0A0T9NGQ7_9GAMM</name>
<evidence type="ECO:0000259" key="1">
    <source>
        <dbReference type="Pfam" id="PF00583"/>
    </source>
</evidence>
<dbReference type="RefSeq" id="WP_408068314.1">
    <property type="nucleotide sequence ID" value="NZ_CAWMMU010000003.1"/>
</dbReference>
<dbReference type="InterPro" id="IPR016181">
    <property type="entry name" value="Acyl_CoA_acyltransferase"/>
</dbReference>